<dbReference type="Pfam" id="PF00775">
    <property type="entry name" value="Dioxygenase_C"/>
    <property type="match status" value="1"/>
</dbReference>
<reference evidence="6 7" key="1">
    <citation type="submission" date="2018-03" db="EMBL/GenBank/DDBJ databases">
        <title>Genomic Encyclopedia of Type Strains, Phase III (KMG-III): the genomes of soil and plant-associated and newly described type strains.</title>
        <authorList>
            <person name="Whitman W."/>
        </authorList>
    </citation>
    <scope>NUCLEOTIDE SEQUENCE [LARGE SCALE GENOMIC DNA]</scope>
    <source>
        <strain evidence="6 7">CGMCC 4.7097</strain>
    </source>
</reference>
<dbReference type="CDD" id="cd03463">
    <property type="entry name" value="3_4-PCD_alpha"/>
    <property type="match status" value="1"/>
</dbReference>
<name>A0A2P8ICB0_SACCR</name>
<dbReference type="AlphaFoldDB" id="A0A2P8ICB0"/>
<sequence>MSELQTTPSQTVGPFFSFGLVWEDGPFVVPEGTPGAFRIGGTVYDGAGVPVPDAVVETWQADPDGRFDHPDDPRGAVRWKDFRGFGRSATDPGGRYSLLTVKPGPLPAVGGRSAGNGGGNSGNSDGNSGNGTEAPHLNVSVFCRGMLVRLVTRIYFPDEEANTEDPVLTSIDPARRATLIARSEPPGYRFDIHLQGEHETVFFDL</sequence>
<keyword evidence="3" id="KW-0560">Oxidoreductase</keyword>
<dbReference type="PANTHER" id="PTHR33711:SF9">
    <property type="entry name" value="PROTOCATECHUATE 3,4-DIOXYGENASE ALPHA CHAIN"/>
    <property type="match status" value="1"/>
</dbReference>
<keyword evidence="7" id="KW-1185">Reference proteome</keyword>
<evidence type="ECO:0000259" key="5">
    <source>
        <dbReference type="Pfam" id="PF00775"/>
    </source>
</evidence>
<proteinExistence type="inferred from homology"/>
<feature type="domain" description="Intradiol ring-cleavage dioxygenases" evidence="5">
    <location>
        <begin position="38"/>
        <end position="196"/>
    </location>
</feature>
<dbReference type="InterPro" id="IPR015889">
    <property type="entry name" value="Intradiol_dOase_core"/>
</dbReference>
<dbReference type="RefSeq" id="WP_106615777.1">
    <property type="nucleotide sequence ID" value="NZ_PYAX01000004.1"/>
</dbReference>
<evidence type="ECO:0000256" key="3">
    <source>
        <dbReference type="ARBA" id="ARBA00023002"/>
    </source>
</evidence>
<evidence type="ECO:0000313" key="7">
    <source>
        <dbReference type="Proteomes" id="UP000241118"/>
    </source>
</evidence>
<evidence type="ECO:0000313" key="6">
    <source>
        <dbReference type="EMBL" id="PSL56104.1"/>
    </source>
</evidence>
<organism evidence="6 7">
    <name type="scientific">Saccharothrix carnea</name>
    <dbReference type="NCBI Taxonomy" id="1280637"/>
    <lineage>
        <taxon>Bacteria</taxon>
        <taxon>Bacillati</taxon>
        <taxon>Actinomycetota</taxon>
        <taxon>Actinomycetes</taxon>
        <taxon>Pseudonocardiales</taxon>
        <taxon>Pseudonocardiaceae</taxon>
        <taxon>Saccharothrix</taxon>
    </lineage>
</organism>
<gene>
    <name evidence="6" type="ORF">B0I31_104395</name>
</gene>
<dbReference type="SUPFAM" id="SSF49482">
    <property type="entry name" value="Aromatic compound dioxygenase"/>
    <property type="match status" value="1"/>
</dbReference>
<feature type="compositionally biased region" description="Gly residues" evidence="4">
    <location>
        <begin position="112"/>
        <end position="121"/>
    </location>
</feature>
<comment type="similarity">
    <text evidence="1">Belongs to the intradiol ring-cleavage dioxygenase family.</text>
</comment>
<evidence type="ECO:0000256" key="2">
    <source>
        <dbReference type="ARBA" id="ARBA00022964"/>
    </source>
</evidence>
<feature type="compositionally biased region" description="Low complexity" evidence="4">
    <location>
        <begin position="122"/>
        <end position="131"/>
    </location>
</feature>
<accession>A0A2P8ICB0</accession>
<dbReference type="InterPro" id="IPR050770">
    <property type="entry name" value="Intradiol_RC_Dioxygenase"/>
</dbReference>
<dbReference type="OrthoDB" id="4417174at2"/>
<dbReference type="Gene3D" id="2.60.130.10">
    <property type="entry name" value="Aromatic compound dioxygenase"/>
    <property type="match status" value="1"/>
</dbReference>
<dbReference type="GO" id="GO:0008199">
    <property type="term" value="F:ferric iron binding"/>
    <property type="evidence" value="ECO:0007669"/>
    <property type="project" value="InterPro"/>
</dbReference>
<evidence type="ECO:0000256" key="4">
    <source>
        <dbReference type="SAM" id="MobiDB-lite"/>
    </source>
</evidence>
<dbReference type="GO" id="GO:0018578">
    <property type="term" value="F:protocatechuate 3,4-dioxygenase activity"/>
    <property type="evidence" value="ECO:0007669"/>
    <property type="project" value="InterPro"/>
</dbReference>
<dbReference type="PANTHER" id="PTHR33711">
    <property type="entry name" value="DIOXYGENASE, PUTATIVE (AFU_ORTHOLOGUE AFUA_2G02910)-RELATED"/>
    <property type="match status" value="1"/>
</dbReference>
<protein>
    <submittedName>
        <fullName evidence="6">Protocatechuate 3,4-dioxygenase alpha subunit</fullName>
    </submittedName>
</protein>
<dbReference type="InterPro" id="IPR000627">
    <property type="entry name" value="Intradiol_dOase_C"/>
</dbReference>
<feature type="region of interest" description="Disordered" evidence="4">
    <location>
        <begin position="107"/>
        <end position="132"/>
    </location>
</feature>
<dbReference type="Proteomes" id="UP000241118">
    <property type="component" value="Unassembled WGS sequence"/>
</dbReference>
<dbReference type="EMBL" id="PYAX01000004">
    <property type="protein sequence ID" value="PSL56104.1"/>
    <property type="molecule type" value="Genomic_DNA"/>
</dbReference>
<evidence type="ECO:0000256" key="1">
    <source>
        <dbReference type="ARBA" id="ARBA00007825"/>
    </source>
</evidence>
<keyword evidence="2 6" id="KW-0223">Dioxygenase</keyword>
<dbReference type="InterPro" id="IPR012786">
    <property type="entry name" value="Protocat_dOase_a"/>
</dbReference>
<comment type="caution">
    <text evidence="6">The sequence shown here is derived from an EMBL/GenBank/DDBJ whole genome shotgun (WGS) entry which is preliminary data.</text>
</comment>